<name>A0A2P8CXM1_9BACT</name>
<dbReference type="Gene3D" id="3.10.20.310">
    <property type="entry name" value="membrane protein fhac"/>
    <property type="match status" value="1"/>
</dbReference>
<evidence type="ECO:0000313" key="2">
    <source>
        <dbReference type="EMBL" id="PSK89724.1"/>
    </source>
</evidence>
<accession>A0A2P8CXM1</accession>
<organism evidence="2 3">
    <name type="scientific">Taibaiella chishuiensis</name>
    <dbReference type="NCBI Taxonomy" id="1434707"/>
    <lineage>
        <taxon>Bacteria</taxon>
        <taxon>Pseudomonadati</taxon>
        <taxon>Bacteroidota</taxon>
        <taxon>Chitinophagia</taxon>
        <taxon>Chitinophagales</taxon>
        <taxon>Chitinophagaceae</taxon>
        <taxon>Taibaiella</taxon>
    </lineage>
</organism>
<evidence type="ECO:0000313" key="3">
    <source>
        <dbReference type="Proteomes" id="UP000240572"/>
    </source>
</evidence>
<dbReference type="Gene3D" id="2.40.160.50">
    <property type="entry name" value="membrane protein fhac: a member of the omp85/tpsb transporter family"/>
    <property type="match status" value="1"/>
</dbReference>
<keyword evidence="1" id="KW-0732">Signal</keyword>
<proteinExistence type="predicted"/>
<keyword evidence="3" id="KW-1185">Reference proteome</keyword>
<evidence type="ECO:0000256" key="1">
    <source>
        <dbReference type="SAM" id="SignalP"/>
    </source>
</evidence>
<gene>
    <name evidence="2" type="ORF">B0I18_11023</name>
</gene>
<protein>
    <recommendedName>
        <fullName evidence="4">Surface antigen-like variable number repeat protein</fullName>
    </recommendedName>
</protein>
<feature type="signal peptide" evidence="1">
    <location>
        <begin position="1"/>
        <end position="18"/>
    </location>
</feature>
<comment type="caution">
    <text evidence="2">The sequence shown here is derived from an EMBL/GenBank/DDBJ whole genome shotgun (WGS) entry which is preliminary data.</text>
</comment>
<dbReference type="RefSeq" id="WP_106524535.1">
    <property type="nucleotide sequence ID" value="NZ_PYGD01000010.1"/>
</dbReference>
<reference evidence="2 3" key="1">
    <citation type="submission" date="2018-03" db="EMBL/GenBank/DDBJ databases">
        <title>Genomic Encyclopedia of Type Strains, Phase III (KMG-III): the genomes of soil and plant-associated and newly described type strains.</title>
        <authorList>
            <person name="Whitman W."/>
        </authorList>
    </citation>
    <scope>NUCLEOTIDE SEQUENCE [LARGE SCALE GENOMIC DNA]</scope>
    <source>
        <strain evidence="2 3">CGMCC 1.12700</strain>
    </source>
</reference>
<dbReference type="Proteomes" id="UP000240572">
    <property type="component" value="Unassembled WGS sequence"/>
</dbReference>
<dbReference type="OrthoDB" id="9768717at2"/>
<dbReference type="EMBL" id="PYGD01000010">
    <property type="protein sequence ID" value="PSK89724.1"/>
    <property type="molecule type" value="Genomic_DNA"/>
</dbReference>
<sequence length="462" mass="53843">MRRLFLFVCLLFSVLAHGQADTAVPATEKCNYLKAIHISGDRKTRDAIILRELSVHTGNCIPTADLSSVLELNKLRLFNLRLFNDVKISWEPLSGDSISMEIFVLDRFPIMPGGNLEFADRNFNVWWTEQNRDLRRINLGLSINHNNFRGNREVISASAQVGYTQKLGLSYSRPFADKNQRHGYGASIFALQNREIAYMTEFNKLKFLRSDHNYMQRRLDLAAWYTYRPAYATTHTFELSFHHYWISDSISELNPEFLGGGRTQEDVLQLRYRFEYNGVDNWNYPLTGNRFIGTFDQKVALLGGSWQSSLNLHYDQFLKLSKKWYASFILRSRVSIPQKQPYIFRQNLGYEFDYIRGYEYFVIDGSCFGLLRANLKRELLNVRINLPIRFFQVIPIRVYGKIYGDVGAGYNKYPVSDNLYNKMLYSGGIGLDIVTLYDIKVRIEYTVNHLNQKALYLHRNGE</sequence>
<dbReference type="AlphaFoldDB" id="A0A2P8CXM1"/>
<feature type="chain" id="PRO_5015121518" description="Surface antigen-like variable number repeat protein" evidence="1">
    <location>
        <begin position="19"/>
        <end position="462"/>
    </location>
</feature>
<evidence type="ECO:0008006" key="4">
    <source>
        <dbReference type="Google" id="ProtNLM"/>
    </source>
</evidence>